<comment type="caution">
    <text evidence="2">The sequence shown here is derived from an EMBL/GenBank/DDBJ whole genome shotgun (WGS) entry which is preliminary data.</text>
</comment>
<proteinExistence type="predicted"/>
<sequence length="96" mass="10714">MRISRPKPKIEFNGRALTAQAGHPPNSSAIHTPKERYGCAQRKQNGASATRYSRNSMGGPVTDDSQLTTRPLRLPRRPPRPQHNQINVDRATTSEK</sequence>
<evidence type="ECO:0000313" key="3">
    <source>
        <dbReference type="Proteomes" id="UP000299102"/>
    </source>
</evidence>
<dbReference type="AlphaFoldDB" id="A0A4C1YS53"/>
<feature type="compositionally biased region" description="Polar residues" evidence="1">
    <location>
        <begin position="42"/>
        <end position="56"/>
    </location>
</feature>
<keyword evidence="3" id="KW-1185">Reference proteome</keyword>
<dbReference type="Proteomes" id="UP000299102">
    <property type="component" value="Unassembled WGS sequence"/>
</dbReference>
<gene>
    <name evidence="2" type="ORF">EVAR_38744_1</name>
</gene>
<evidence type="ECO:0000313" key="2">
    <source>
        <dbReference type="EMBL" id="GBP77165.1"/>
    </source>
</evidence>
<feature type="compositionally biased region" description="Polar residues" evidence="1">
    <location>
        <begin position="82"/>
        <end position="96"/>
    </location>
</feature>
<feature type="region of interest" description="Disordered" evidence="1">
    <location>
        <begin position="1"/>
        <end position="96"/>
    </location>
</feature>
<protein>
    <submittedName>
        <fullName evidence="2">Uncharacterized protein</fullName>
    </submittedName>
</protein>
<dbReference type="EMBL" id="BGZK01001319">
    <property type="protein sequence ID" value="GBP77165.1"/>
    <property type="molecule type" value="Genomic_DNA"/>
</dbReference>
<organism evidence="2 3">
    <name type="scientific">Eumeta variegata</name>
    <name type="common">Bagworm moth</name>
    <name type="synonym">Eumeta japonica</name>
    <dbReference type="NCBI Taxonomy" id="151549"/>
    <lineage>
        <taxon>Eukaryota</taxon>
        <taxon>Metazoa</taxon>
        <taxon>Ecdysozoa</taxon>
        <taxon>Arthropoda</taxon>
        <taxon>Hexapoda</taxon>
        <taxon>Insecta</taxon>
        <taxon>Pterygota</taxon>
        <taxon>Neoptera</taxon>
        <taxon>Endopterygota</taxon>
        <taxon>Lepidoptera</taxon>
        <taxon>Glossata</taxon>
        <taxon>Ditrysia</taxon>
        <taxon>Tineoidea</taxon>
        <taxon>Psychidae</taxon>
        <taxon>Oiketicinae</taxon>
        <taxon>Eumeta</taxon>
    </lineage>
</organism>
<reference evidence="2 3" key="1">
    <citation type="journal article" date="2019" name="Commun. Biol.">
        <title>The bagworm genome reveals a unique fibroin gene that provides high tensile strength.</title>
        <authorList>
            <person name="Kono N."/>
            <person name="Nakamura H."/>
            <person name="Ohtoshi R."/>
            <person name="Tomita M."/>
            <person name="Numata K."/>
            <person name="Arakawa K."/>
        </authorList>
    </citation>
    <scope>NUCLEOTIDE SEQUENCE [LARGE SCALE GENOMIC DNA]</scope>
</reference>
<accession>A0A4C1YS53</accession>
<name>A0A4C1YS53_EUMVA</name>
<evidence type="ECO:0000256" key="1">
    <source>
        <dbReference type="SAM" id="MobiDB-lite"/>
    </source>
</evidence>